<dbReference type="KEGG" id="hlt:I7X12_07830"/>
<evidence type="ECO:0000313" key="3">
    <source>
        <dbReference type="EMBL" id="QPV64510.1"/>
    </source>
</evidence>
<dbReference type="PROSITE" id="PS51898">
    <property type="entry name" value="TYR_RECOMBINASE"/>
    <property type="match status" value="1"/>
</dbReference>
<dbReference type="EMBL" id="CP065856">
    <property type="protein sequence ID" value="QPV64510.1"/>
    <property type="molecule type" value="Genomic_DNA"/>
</dbReference>
<evidence type="ECO:0000256" key="1">
    <source>
        <dbReference type="ARBA" id="ARBA00023172"/>
    </source>
</evidence>
<dbReference type="OrthoDB" id="216982at2157"/>
<organism evidence="3 4">
    <name type="scientific">Halosimplex litoreum</name>
    <dbReference type="NCBI Taxonomy" id="1198301"/>
    <lineage>
        <taxon>Archaea</taxon>
        <taxon>Methanobacteriati</taxon>
        <taxon>Methanobacteriota</taxon>
        <taxon>Stenosarchaea group</taxon>
        <taxon>Halobacteria</taxon>
        <taxon>Halobacteriales</taxon>
        <taxon>Haloarculaceae</taxon>
        <taxon>Halosimplex</taxon>
    </lineage>
</organism>
<dbReference type="Proteomes" id="UP000595001">
    <property type="component" value="Chromosome"/>
</dbReference>
<dbReference type="InterPro" id="IPR013762">
    <property type="entry name" value="Integrase-like_cat_sf"/>
</dbReference>
<dbReference type="CDD" id="cd00397">
    <property type="entry name" value="DNA_BRE_C"/>
    <property type="match status" value="1"/>
</dbReference>
<dbReference type="InterPro" id="IPR002104">
    <property type="entry name" value="Integrase_catalytic"/>
</dbReference>
<dbReference type="Gene3D" id="1.10.443.10">
    <property type="entry name" value="Intergrase catalytic core"/>
    <property type="match status" value="1"/>
</dbReference>
<feature type="domain" description="Tyr recombinase" evidence="2">
    <location>
        <begin position="10"/>
        <end position="204"/>
    </location>
</feature>
<dbReference type="GO" id="GO:0015074">
    <property type="term" value="P:DNA integration"/>
    <property type="evidence" value="ECO:0007669"/>
    <property type="project" value="InterPro"/>
</dbReference>
<keyword evidence="4" id="KW-1185">Reference proteome</keyword>
<dbReference type="RefSeq" id="WP_198063279.1">
    <property type="nucleotide sequence ID" value="NZ_CP065856.1"/>
</dbReference>
<dbReference type="InterPro" id="IPR011010">
    <property type="entry name" value="DNA_brk_join_enz"/>
</dbReference>
<dbReference type="SUPFAM" id="SSF56349">
    <property type="entry name" value="DNA breaking-rejoining enzymes"/>
    <property type="match status" value="1"/>
</dbReference>
<dbReference type="AlphaFoldDB" id="A0A7T3G190"/>
<proteinExistence type="predicted"/>
<accession>A0A7T3G190</accession>
<gene>
    <name evidence="3" type="ORF">I7X12_07830</name>
</gene>
<keyword evidence="1" id="KW-0233">DNA recombination</keyword>
<dbReference type="GO" id="GO:0006310">
    <property type="term" value="P:DNA recombination"/>
    <property type="evidence" value="ECO:0007669"/>
    <property type="project" value="UniProtKB-KW"/>
</dbReference>
<evidence type="ECO:0000313" key="4">
    <source>
        <dbReference type="Proteomes" id="UP000595001"/>
    </source>
</evidence>
<name>A0A7T3G190_9EURY</name>
<evidence type="ECO:0000259" key="2">
    <source>
        <dbReference type="PROSITE" id="PS51898"/>
    </source>
</evidence>
<dbReference type="GeneID" id="60588393"/>
<protein>
    <submittedName>
        <fullName evidence="3">Site-specific integrase</fullName>
    </submittedName>
</protein>
<dbReference type="Pfam" id="PF00589">
    <property type="entry name" value="Phage_integrase"/>
    <property type="match status" value="1"/>
</dbReference>
<dbReference type="GO" id="GO:0003677">
    <property type="term" value="F:DNA binding"/>
    <property type="evidence" value="ECO:0007669"/>
    <property type="project" value="InterPro"/>
</dbReference>
<reference evidence="3 4" key="1">
    <citation type="submission" date="2020-12" db="EMBL/GenBank/DDBJ databases">
        <title>Halosimplex halophilum sp. nov. and Halosimplex salinum sp. nov., two new members of the genus Halosimplex.</title>
        <authorList>
            <person name="Cui H.L."/>
        </authorList>
    </citation>
    <scope>NUCLEOTIDE SEQUENCE [LARGE SCALE GENOMIC DNA]</scope>
    <source>
        <strain evidence="3 4">YGH94</strain>
    </source>
</reference>
<sequence>MQLRPHPKGGYAVWLTESELQDVIDHHSEDMEKQLAIKYMARVGLRADGLKNVTRSAIRRLDVDDECYIIRLEKTKRGYREAPLPLDVKTDTYALSQAMGLKQDEPVFQQSKRTYQRAVENAVAALAGPIRNDDGEIVGYENEDWLKVSAHDLRRSWATRCYYKLGGTERDLRAVMSWGGWSKRDTFEDHYLGVIPEDLLAEMMEEADLR</sequence>